<dbReference type="Proteomes" id="UP000799779">
    <property type="component" value="Unassembled WGS sequence"/>
</dbReference>
<keyword evidence="1" id="KW-0472">Membrane</keyword>
<evidence type="ECO:0000313" key="3">
    <source>
        <dbReference type="Proteomes" id="UP000799779"/>
    </source>
</evidence>
<organism evidence="2 3">
    <name type="scientific">Amniculicola lignicola CBS 123094</name>
    <dbReference type="NCBI Taxonomy" id="1392246"/>
    <lineage>
        <taxon>Eukaryota</taxon>
        <taxon>Fungi</taxon>
        <taxon>Dikarya</taxon>
        <taxon>Ascomycota</taxon>
        <taxon>Pezizomycotina</taxon>
        <taxon>Dothideomycetes</taxon>
        <taxon>Pleosporomycetidae</taxon>
        <taxon>Pleosporales</taxon>
        <taxon>Amniculicolaceae</taxon>
        <taxon>Amniculicola</taxon>
    </lineage>
</organism>
<sequence length="61" mass="6730">SVTDFVGEDELIAAQSVKPCHLYGNPDVYGPGVRSGFYLQYFAAILAILMGLRNELIVLRQ</sequence>
<evidence type="ECO:0000256" key="1">
    <source>
        <dbReference type="SAM" id="Phobius"/>
    </source>
</evidence>
<evidence type="ECO:0000313" key="2">
    <source>
        <dbReference type="EMBL" id="KAF1997322.1"/>
    </source>
</evidence>
<feature type="non-terminal residue" evidence="2">
    <location>
        <position position="61"/>
    </location>
</feature>
<name>A0A6A5W6A5_9PLEO</name>
<feature type="non-terminal residue" evidence="2">
    <location>
        <position position="1"/>
    </location>
</feature>
<feature type="transmembrane region" description="Helical" evidence="1">
    <location>
        <begin position="35"/>
        <end position="52"/>
    </location>
</feature>
<keyword evidence="1" id="KW-0812">Transmembrane</keyword>
<gene>
    <name evidence="2" type="ORF">P154DRAFT_378662</name>
</gene>
<reference evidence="2" key="1">
    <citation type="journal article" date="2020" name="Stud. Mycol.">
        <title>101 Dothideomycetes genomes: a test case for predicting lifestyles and emergence of pathogens.</title>
        <authorList>
            <person name="Haridas S."/>
            <person name="Albert R."/>
            <person name="Binder M."/>
            <person name="Bloem J."/>
            <person name="Labutti K."/>
            <person name="Salamov A."/>
            <person name="Andreopoulos B."/>
            <person name="Baker S."/>
            <person name="Barry K."/>
            <person name="Bills G."/>
            <person name="Bluhm B."/>
            <person name="Cannon C."/>
            <person name="Castanera R."/>
            <person name="Culley D."/>
            <person name="Daum C."/>
            <person name="Ezra D."/>
            <person name="Gonzalez J."/>
            <person name="Henrissat B."/>
            <person name="Kuo A."/>
            <person name="Liang C."/>
            <person name="Lipzen A."/>
            <person name="Lutzoni F."/>
            <person name="Magnuson J."/>
            <person name="Mondo S."/>
            <person name="Nolan M."/>
            <person name="Ohm R."/>
            <person name="Pangilinan J."/>
            <person name="Park H.-J."/>
            <person name="Ramirez L."/>
            <person name="Alfaro M."/>
            <person name="Sun H."/>
            <person name="Tritt A."/>
            <person name="Yoshinaga Y."/>
            <person name="Zwiers L.-H."/>
            <person name="Turgeon B."/>
            <person name="Goodwin S."/>
            <person name="Spatafora J."/>
            <person name="Crous P."/>
            <person name="Grigoriev I."/>
        </authorList>
    </citation>
    <scope>NUCLEOTIDE SEQUENCE</scope>
    <source>
        <strain evidence="2">CBS 123094</strain>
    </source>
</reference>
<dbReference type="AlphaFoldDB" id="A0A6A5W6A5"/>
<dbReference type="EMBL" id="ML977615">
    <property type="protein sequence ID" value="KAF1997322.1"/>
    <property type="molecule type" value="Genomic_DNA"/>
</dbReference>
<keyword evidence="1" id="KW-1133">Transmembrane helix</keyword>
<accession>A0A6A5W6A5</accession>
<protein>
    <submittedName>
        <fullName evidence="2">Uncharacterized protein</fullName>
    </submittedName>
</protein>
<proteinExistence type="predicted"/>
<keyword evidence="3" id="KW-1185">Reference proteome</keyword>
<dbReference type="OrthoDB" id="3791929at2759"/>